<dbReference type="Gene3D" id="1.10.510.10">
    <property type="entry name" value="Transferase(Phosphotransferase) domain 1"/>
    <property type="match status" value="1"/>
</dbReference>
<dbReference type="InterPro" id="IPR011009">
    <property type="entry name" value="Kinase-like_dom_sf"/>
</dbReference>
<feature type="repeat" description="WD" evidence="9">
    <location>
        <begin position="1809"/>
        <end position="1825"/>
    </location>
</feature>
<dbReference type="InterPro" id="IPR000719">
    <property type="entry name" value="Prot_kinase_dom"/>
</dbReference>
<feature type="compositionally biased region" description="Gly residues" evidence="10">
    <location>
        <begin position="795"/>
        <end position="804"/>
    </location>
</feature>
<feature type="compositionally biased region" description="Low complexity" evidence="10">
    <location>
        <begin position="1027"/>
        <end position="1040"/>
    </location>
</feature>
<feature type="region of interest" description="Disordered" evidence="10">
    <location>
        <begin position="1634"/>
        <end position="1664"/>
    </location>
</feature>
<feature type="compositionally biased region" description="Basic residues" evidence="10">
    <location>
        <begin position="578"/>
        <end position="590"/>
    </location>
</feature>
<dbReference type="GO" id="GO:0005524">
    <property type="term" value="F:ATP binding"/>
    <property type="evidence" value="ECO:0007669"/>
    <property type="project" value="InterPro"/>
</dbReference>
<keyword evidence="2" id="KW-0723">Serine/threonine-protein kinase</keyword>
<keyword evidence="13" id="KW-1185">Reference proteome</keyword>
<proteinExistence type="predicted"/>
<dbReference type="EC" id="2.7.11.1" evidence="1"/>
<dbReference type="Proteomes" id="UP000247498">
    <property type="component" value="Unassembled WGS sequence"/>
</dbReference>
<evidence type="ECO:0000256" key="3">
    <source>
        <dbReference type="ARBA" id="ARBA00022574"/>
    </source>
</evidence>
<dbReference type="PROSITE" id="PS00678">
    <property type="entry name" value="WD_REPEATS_1"/>
    <property type="match status" value="1"/>
</dbReference>
<dbReference type="PANTHER" id="PTHR17583:SF0">
    <property type="entry name" value="PHOSPHOINOSITIDE 3-KINASE REGULATORY SUBUNIT 4"/>
    <property type="match status" value="1"/>
</dbReference>
<accession>A0A2V0PLT7</accession>
<keyword evidence="4" id="KW-0808">Transferase</keyword>
<dbReference type="CDD" id="cd13980">
    <property type="entry name" value="STKc_Vps15"/>
    <property type="match status" value="1"/>
</dbReference>
<dbReference type="SMART" id="SM00320">
    <property type="entry name" value="WD40"/>
    <property type="match status" value="5"/>
</dbReference>
<organism evidence="12 13">
    <name type="scientific">Raphidocelis subcapitata</name>
    <dbReference type="NCBI Taxonomy" id="307507"/>
    <lineage>
        <taxon>Eukaryota</taxon>
        <taxon>Viridiplantae</taxon>
        <taxon>Chlorophyta</taxon>
        <taxon>core chlorophytes</taxon>
        <taxon>Chlorophyceae</taxon>
        <taxon>CS clade</taxon>
        <taxon>Sphaeropleales</taxon>
        <taxon>Selenastraceae</taxon>
        <taxon>Raphidocelis</taxon>
    </lineage>
</organism>
<feature type="compositionally biased region" description="Gly residues" evidence="10">
    <location>
        <begin position="811"/>
        <end position="825"/>
    </location>
</feature>
<sequence length="1825" mass="184797">MGNQLAAPQKIAADITDLPVVVKDTLGSGRFIKTLLCVHDNGGLVVVKVYHKRGDGTPLAPYEQKLREIRQRLRGIERPHVWAPQAWKETPASAYLLRQHLWSNLYDRLGTRPFLTGVEKRWVAFQLLTALAQAHGRGVCHGDVKCENLLLTSWGWLYLADWGPYKPTYLPADNPADFSFFFDTGGRRRCYLAPERFFEGPPGAVDASAPLTPEMDIFAAGCCIGELLLDGRALFDLGQLLAYRRGDASGPAALLAGAADPALAQLAAHMIQPNPGDRWSAAQYLAHWPGVDQLLPPFFRDGLDPFLHSLHRLNPDERVAAAAASFPDLKRRALGGAVASPGPSSPGPGDAAAQPPPPPTRSPAPAAAMAQGGGGGGGGGPSLLDDVSALLSGASAARARLGAAQPAAEDDGICLDDGGSVPDARGAPAAGGSGAAIVGVGEVVVERWFEYESREPGGAAGSGGGGGRWLGDPPLARGAAAGGGASAGAAAGAGADGGVERSAGSGTAAAAAAASAARKEDVRLPEGGGWRWDGDWGVEAAAGRTDGDGWEYRAEGGEGSAGAGQRGWSAECAPESARRRRCWVRRRRRQPAGVASVPSSGAADAAAAAPPPPAPLPGLVSLLPLRADSAAGGGAEGADGAAGPAGAAVGGAAGPQADGGMVLLVVALCSLLRGCQLLESKRAAISLLHEAALLSDDGTRLQRAVPYLVTQVSDASTIVRTLALRCLVRLVASVNSLPPGDAKIYHDYLLPSLSLLPADPEEDVRVEYALAVAHLAAAAHRHLLAMQFSGGAQGGGGGGGGGEAGAAAAPGEGGEAGGGGGGGGGEAPVRLDAEVAAVRGAVERAVLDLITGGRTTPDTKRALLSHSPGLAVFFGRRDINDVLLPLLITCLNAGSWQLRGAFFGAVAGIGPYGGRDSLDVFLLPCLEQALVDPEAAVVADAVACVAAVARHLRTRNLLAAAKKIVPLLQHPAAAVRQAAVAFVAAAARALPPADVYTQLRAMALPRLAEPPLALDDEQHLASLLKPAAGGGASAAQPPAGTRARQPQPAAPRLGLLLSPAAAAQPGDAAAGGGAPAPAALLLQPNAPLYAVELDPAVLGAGDWARGGGAPSSAAPSLAAVAAAGYGFRSDGFGGRRGAPSGGAGTATVRVSSGAGGAGASGGGGTGSCEGGVRARARSAHTAAVESLGLRLVALEERRAALAERLGRGEGGDELGGRQELERLTVAINRLRQPAGTDVREPGALTTNKLLALASRHAPAPAADVARDGGAAGQGPGALLSHSLQHGGLPEANAGVSAAAPGVSDAVSAALSSGISAAAAAAGVASGGPAAAVAAAAGATGPSWRPRGVLVSHLAEHRRAVNRLALSNNAQLLFSASDDETVKVWDMRRLERDVSFRSRLTYTGQSGPITAVAGVEDGQSVASASGNGSLHVWRVDYTSRAGSSAPDKYTGITARRQVSPGEGRVLDVQQWGGAPPLLVYSTQRGGVHGLDPRAPRDAWVVPSPPELGLLTQVVLDPGGQHWLLVGTSRGHLRLWDVRFLLRVNSWQHPSRCAIDGLAAATAAPSRLGLSAGSPPTPGAPLVYAAAGHGEVGLWDVASGSCLQVLRTLTAEEAEVGCVDVPAALKPLTSRHHTSAALAAGGAAAQPQKQQQQAGNDAPQEASQGDFDELSEALRSGLCLQEVDAPQARPRTTAALLPLGGGQLLSGGADRVIRCWEPAWPERSYALSGPVWPGGIIDPATNMLNAPAAQRRYQLRSAAGVPVVEEVVANGGAAVQTRLDAASDLGSRMRMQDACHADCITALLAAEAAHGRLLLSASRDGIIKAWK</sequence>
<feature type="compositionally biased region" description="Basic and acidic residues" evidence="10">
    <location>
        <begin position="545"/>
        <end position="556"/>
    </location>
</feature>
<evidence type="ECO:0000256" key="1">
    <source>
        <dbReference type="ARBA" id="ARBA00012513"/>
    </source>
</evidence>
<dbReference type="PROSITE" id="PS50082">
    <property type="entry name" value="WD_REPEATS_2"/>
    <property type="match status" value="3"/>
</dbReference>
<keyword evidence="5" id="KW-0677">Repeat</keyword>
<dbReference type="InterPro" id="IPR011989">
    <property type="entry name" value="ARM-like"/>
</dbReference>
<dbReference type="InterPro" id="IPR019775">
    <property type="entry name" value="WD40_repeat_CS"/>
</dbReference>
<dbReference type="EMBL" id="BDRX01000237">
    <property type="protein sequence ID" value="GBG00520.1"/>
    <property type="molecule type" value="Genomic_DNA"/>
</dbReference>
<feature type="repeat" description="WD" evidence="9">
    <location>
        <begin position="1401"/>
        <end position="1442"/>
    </location>
</feature>
<dbReference type="SUPFAM" id="SSF56112">
    <property type="entry name" value="Protein kinase-like (PK-like)"/>
    <property type="match status" value="1"/>
</dbReference>
<evidence type="ECO:0000256" key="10">
    <source>
        <dbReference type="SAM" id="MobiDB-lite"/>
    </source>
</evidence>
<evidence type="ECO:0000256" key="4">
    <source>
        <dbReference type="ARBA" id="ARBA00022679"/>
    </source>
</evidence>
<dbReference type="InterPro" id="IPR015943">
    <property type="entry name" value="WD40/YVTN_repeat-like_dom_sf"/>
</dbReference>
<dbReference type="InParanoid" id="A0A2V0PLT7"/>
<dbReference type="GO" id="GO:0005770">
    <property type="term" value="C:late endosome"/>
    <property type="evidence" value="ECO:0007669"/>
    <property type="project" value="TreeGrafter"/>
</dbReference>
<dbReference type="InterPro" id="IPR016024">
    <property type="entry name" value="ARM-type_fold"/>
</dbReference>
<feature type="region of interest" description="Disordered" evidence="10">
    <location>
        <begin position="334"/>
        <end position="381"/>
    </location>
</feature>
<dbReference type="SUPFAM" id="SSF48371">
    <property type="entry name" value="ARM repeat"/>
    <property type="match status" value="1"/>
</dbReference>
<feature type="region of interest" description="Disordered" evidence="10">
    <location>
        <begin position="1027"/>
        <end position="1048"/>
    </location>
</feature>
<dbReference type="STRING" id="307507.A0A2V0PLT7"/>
<dbReference type="GO" id="GO:0006623">
    <property type="term" value="P:protein targeting to vacuole"/>
    <property type="evidence" value="ECO:0007669"/>
    <property type="project" value="TreeGrafter"/>
</dbReference>
<dbReference type="Pfam" id="PF00069">
    <property type="entry name" value="Pkinase"/>
    <property type="match status" value="1"/>
</dbReference>
<evidence type="ECO:0000256" key="8">
    <source>
        <dbReference type="ARBA" id="ARBA00022840"/>
    </source>
</evidence>
<protein>
    <recommendedName>
        <fullName evidence="1">non-specific serine/threonine protein kinase</fullName>
        <ecNumber evidence="1">2.7.11.1</ecNumber>
    </recommendedName>
</protein>
<dbReference type="Gene3D" id="2.130.10.10">
    <property type="entry name" value="YVTN repeat-like/Quinoprotein amine dehydrogenase"/>
    <property type="match status" value="2"/>
</dbReference>
<dbReference type="OrthoDB" id="242910at2759"/>
<evidence type="ECO:0000256" key="2">
    <source>
        <dbReference type="ARBA" id="ARBA00022527"/>
    </source>
</evidence>
<dbReference type="InterPro" id="IPR001680">
    <property type="entry name" value="WD40_rpt"/>
</dbReference>
<feature type="region of interest" description="Disordered" evidence="10">
    <location>
        <begin position="795"/>
        <end position="825"/>
    </location>
</feature>
<dbReference type="GO" id="GO:0034272">
    <property type="term" value="C:phosphatidylinositol 3-kinase complex, class III, type II"/>
    <property type="evidence" value="ECO:0007669"/>
    <property type="project" value="TreeGrafter"/>
</dbReference>
<keyword evidence="3 9" id="KW-0853">WD repeat</keyword>
<dbReference type="Gene3D" id="1.25.10.10">
    <property type="entry name" value="Leucine-rich Repeat Variant"/>
    <property type="match status" value="2"/>
</dbReference>
<dbReference type="InterPro" id="IPR008271">
    <property type="entry name" value="Ser/Thr_kinase_AS"/>
</dbReference>
<feature type="region of interest" description="Disordered" evidence="10">
    <location>
        <begin position="1260"/>
        <end position="1285"/>
    </location>
</feature>
<evidence type="ECO:0000256" key="6">
    <source>
        <dbReference type="ARBA" id="ARBA00022741"/>
    </source>
</evidence>
<dbReference type="Pfam" id="PF22956">
    <property type="entry name" value="VPS15-like_hel"/>
    <property type="match status" value="1"/>
</dbReference>
<feature type="compositionally biased region" description="Low complexity" evidence="10">
    <location>
        <begin position="334"/>
        <end position="353"/>
    </location>
</feature>
<dbReference type="InterPro" id="IPR036322">
    <property type="entry name" value="WD40_repeat_dom_sf"/>
</dbReference>
<evidence type="ECO:0000313" key="12">
    <source>
        <dbReference type="EMBL" id="GBG00520.1"/>
    </source>
</evidence>
<feature type="compositionally biased region" description="Low complexity" evidence="10">
    <location>
        <begin position="591"/>
        <end position="608"/>
    </location>
</feature>
<dbReference type="SMART" id="SM00220">
    <property type="entry name" value="S_TKc"/>
    <property type="match status" value="1"/>
</dbReference>
<evidence type="ECO:0000313" key="13">
    <source>
        <dbReference type="Proteomes" id="UP000247498"/>
    </source>
</evidence>
<feature type="repeat" description="WD" evidence="9">
    <location>
        <begin position="1353"/>
        <end position="1394"/>
    </location>
</feature>
<feature type="domain" description="Protein kinase" evidence="11">
    <location>
        <begin position="20"/>
        <end position="299"/>
    </location>
</feature>
<dbReference type="PROSITE" id="PS50011">
    <property type="entry name" value="PROTEIN_KINASE_DOM"/>
    <property type="match status" value="1"/>
</dbReference>
<dbReference type="PROSITE" id="PS00108">
    <property type="entry name" value="PROTEIN_KINASE_ST"/>
    <property type="match status" value="1"/>
</dbReference>
<evidence type="ECO:0000259" key="11">
    <source>
        <dbReference type="PROSITE" id="PS50011"/>
    </source>
</evidence>
<keyword evidence="6" id="KW-0547">Nucleotide-binding</keyword>
<dbReference type="Pfam" id="PF00400">
    <property type="entry name" value="WD40"/>
    <property type="match status" value="2"/>
</dbReference>
<dbReference type="FunCoup" id="A0A2V0PLT7">
    <property type="interactions" value="1824"/>
</dbReference>
<dbReference type="PROSITE" id="PS50294">
    <property type="entry name" value="WD_REPEATS_REGION"/>
    <property type="match status" value="2"/>
</dbReference>
<keyword evidence="8" id="KW-0067">ATP-binding</keyword>
<keyword evidence="7" id="KW-0418">Kinase</keyword>
<dbReference type="GO" id="GO:0004674">
    <property type="term" value="F:protein serine/threonine kinase activity"/>
    <property type="evidence" value="ECO:0007669"/>
    <property type="project" value="UniProtKB-KW"/>
</dbReference>
<dbReference type="InterPro" id="IPR055231">
    <property type="entry name" value="2AA_helical"/>
</dbReference>
<feature type="compositionally biased region" description="Low complexity" evidence="10">
    <location>
        <begin position="1634"/>
        <end position="1658"/>
    </location>
</feature>
<dbReference type="GO" id="GO:0034271">
    <property type="term" value="C:phosphatidylinositol 3-kinase complex, class III, type I"/>
    <property type="evidence" value="ECO:0007669"/>
    <property type="project" value="TreeGrafter"/>
</dbReference>
<evidence type="ECO:0000256" key="9">
    <source>
        <dbReference type="PROSITE-ProRule" id="PRU00221"/>
    </source>
</evidence>
<comment type="caution">
    <text evidence="12">The sequence shown here is derived from an EMBL/GenBank/DDBJ whole genome shotgun (WGS) entry which is preliminary data.</text>
</comment>
<name>A0A2V0PLT7_9CHLO</name>
<dbReference type="PANTHER" id="PTHR17583">
    <property type="entry name" value="PHOSPHOINOSITIDE 3-KINASE REGULATORY SUBUNIT 4"/>
    <property type="match status" value="1"/>
</dbReference>
<feature type="compositionally biased region" description="Gly residues" evidence="10">
    <location>
        <begin position="371"/>
        <end position="381"/>
    </location>
</feature>
<gene>
    <name evidence="12" type="ORF">Rsub_13270</name>
</gene>
<feature type="region of interest" description="Disordered" evidence="10">
    <location>
        <begin position="454"/>
        <end position="503"/>
    </location>
</feature>
<dbReference type="GO" id="GO:0045324">
    <property type="term" value="P:late endosome to vacuole transport"/>
    <property type="evidence" value="ECO:0007669"/>
    <property type="project" value="InterPro"/>
</dbReference>
<evidence type="ECO:0000256" key="5">
    <source>
        <dbReference type="ARBA" id="ARBA00022737"/>
    </source>
</evidence>
<feature type="region of interest" description="Disordered" evidence="10">
    <location>
        <begin position="515"/>
        <end position="611"/>
    </location>
</feature>
<dbReference type="SUPFAM" id="SSF50978">
    <property type="entry name" value="WD40 repeat-like"/>
    <property type="match status" value="1"/>
</dbReference>
<evidence type="ECO:0000256" key="7">
    <source>
        <dbReference type="ARBA" id="ARBA00022777"/>
    </source>
</evidence>
<dbReference type="GO" id="GO:0071561">
    <property type="term" value="C:nucleus-vacuole junction"/>
    <property type="evidence" value="ECO:0007669"/>
    <property type="project" value="TreeGrafter"/>
</dbReference>
<reference evidence="12 13" key="1">
    <citation type="journal article" date="2018" name="Sci. Rep.">
        <title>Raphidocelis subcapitata (=Pseudokirchneriella subcapitata) provides an insight into genome evolution and environmental adaptations in the Sphaeropleales.</title>
        <authorList>
            <person name="Suzuki S."/>
            <person name="Yamaguchi H."/>
            <person name="Nakajima N."/>
            <person name="Kawachi M."/>
        </authorList>
    </citation>
    <scope>NUCLEOTIDE SEQUENCE [LARGE SCALE GENOMIC DNA]</scope>
    <source>
        <strain evidence="12 13">NIES-35</strain>
    </source>
</reference>
<dbReference type="InterPro" id="IPR045162">
    <property type="entry name" value="Vps15-like"/>
</dbReference>
<feature type="compositionally biased region" description="Gly residues" evidence="10">
    <location>
        <begin position="458"/>
        <end position="469"/>
    </location>
</feature>
<dbReference type="GO" id="GO:0016236">
    <property type="term" value="P:macroautophagy"/>
    <property type="evidence" value="ECO:0007669"/>
    <property type="project" value="InterPro"/>
</dbReference>